<proteinExistence type="inferred from homology"/>
<dbReference type="SUPFAM" id="SSF55753">
    <property type="entry name" value="Actin depolymerizing proteins"/>
    <property type="match status" value="1"/>
</dbReference>
<dbReference type="InterPro" id="IPR002108">
    <property type="entry name" value="ADF-H"/>
</dbReference>
<protein>
    <submittedName>
        <fullName evidence="4">Actin depolymerizing factor ADF</fullName>
    </submittedName>
</protein>
<evidence type="ECO:0000313" key="4">
    <source>
        <dbReference type="EMBL" id="KFG28323.1"/>
    </source>
</evidence>
<feature type="domain" description="ADF-H" evidence="3">
    <location>
        <begin position="4"/>
        <end position="118"/>
    </location>
</feature>
<dbReference type="InterPro" id="IPR029006">
    <property type="entry name" value="ADF-H/Gelsolin-like_dom_sf"/>
</dbReference>
<name>A0A086J855_TOXGO</name>
<dbReference type="SMART" id="SM00102">
    <property type="entry name" value="ADF"/>
    <property type="match status" value="1"/>
</dbReference>
<dbReference type="GO" id="GO:0015629">
    <property type="term" value="C:actin cytoskeleton"/>
    <property type="evidence" value="ECO:0007669"/>
    <property type="project" value="InterPro"/>
</dbReference>
<dbReference type="PANTHER" id="PTHR11913">
    <property type="entry name" value="COFILIN-RELATED"/>
    <property type="match status" value="1"/>
</dbReference>
<accession>A0A086J855</accession>
<dbReference type="Gene3D" id="3.40.20.10">
    <property type="entry name" value="Severin"/>
    <property type="match status" value="1"/>
</dbReference>
<dbReference type="EMBL" id="AEYI02002417">
    <property type="protein sequence ID" value="KFG28323.1"/>
    <property type="molecule type" value="Genomic_DNA"/>
</dbReference>
<evidence type="ECO:0000313" key="5">
    <source>
        <dbReference type="Proteomes" id="UP000028828"/>
    </source>
</evidence>
<dbReference type="GO" id="GO:0030042">
    <property type="term" value="P:actin filament depolymerization"/>
    <property type="evidence" value="ECO:0007669"/>
    <property type="project" value="InterPro"/>
</dbReference>
<dbReference type="Pfam" id="PF00241">
    <property type="entry name" value="Cofilin_ADF"/>
    <property type="match status" value="1"/>
</dbReference>
<evidence type="ECO:0000256" key="2">
    <source>
        <dbReference type="ARBA" id="ARBA00023203"/>
    </source>
</evidence>
<evidence type="ECO:0000259" key="3">
    <source>
        <dbReference type="PROSITE" id="PS51263"/>
    </source>
</evidence>
<comment type="similarity">
    <text evidence="1">Belongs to the actin-binding proteins ADF family.</text>
</comment>
<dbReference type="AlphaFoldDB" id="A0A086J855"/>
<keyword evidence="2" id="KW-0009">Actin-binding</keyword>
<dbReference type="Proteomes" id="UP000028828">
    <property type="component" value="Unassembled WGS sequence"/>
</dbReference>
<dbReference type="InterPro" id="IPR017904">
    <property type="entry name" value="ADF/Cofilin"/>
</dbReference>
<dbReference type="OrthoDB" id="10249245at2759"/>
<sequence length="118" mass="12948">MASGMGVDENCVARFNELKIRKTVKWIVFKIENTKIVVEKDGKGNADEFRGALPANDCRFGVYDCGNKIQFVLWCPDNAPVKPRMTYASSKDALLKKLDGATAVALEAHEMGDLAPLA</sequence>
<dbReference type="CDD" id="cd11286">
    <property type="entry name" value="ADF_cofilin_like"/>
    <property type="match status" value="1"/>
</dbReference>
<evidence type="ECO:0000256" key="1">
    <source>
        <dbReference type="ARBA" id="ARBA00006844"/>
    </source>
</evidence>
<organism evidence="4 5">
    <name type="scientific">Toxoplasma gondii p89</name>
    <dbReference type="NCBI Taxonomy" id="943119"/>
    <lineage>
        <taxon>Eukaryota</taxon>
        <taxon>Sar</taxon>
        <taxon>Alveolata</taxon>
        <taxon>Apicomplexa</taxon>
        <taxon>Conoidasida</taxon>
        <taxon>Coccidia</taxon>
        <taxon>Eucoccidiorida</taxon>
        <taxon>Eimeriorina</taxon>
        <taxon>Sarcocystidae</taxon>
        <taxon>Toxoplasma</taxon>
    </lineage>
</organism>
<dbReference type="SMR" id="A0A086J855"/>
<dbReference type="GO" id="GO:0003779">
    <property type="term" value="F:actin binding"/>
    <property type="evidence" value="ECO:0007669"/>
    <property type="project" value="UniProtKB-KW"/>
</dbReference>
<gene>
    <name evidence="4" type="ORF">TGP89_220400</name>
</gene>
<comment type="caution">
    <text evidence="4">The sequence shown here is derived from an EMBL/GenBank/DDBJ whole genome shotgun (WGS) entry which is preliminary data.</text>
</comment>
<dbReference type="VEuPathDB" id="ToxoDB:TGP89_220400"/>
<reference evidence="4 5" key="1">
    <citation type="submission" date="2014-03" db="EMBL/GenBank/DDBJ databases">
        <authorList>
            <person name="Sibley D."/>
            <person name="Venepally P."/>
            <person name="Karamycheva S."/>
            <person name="Hadjithomas M."/>
            <person name="Khan A."/>
            <person name="Brunk B."/>
            <person name="Roos D."/>
            <person name="Caler E."/>
            <person name="Lorenzi H."/>
        </authorList>
    </citation>
    <scope>NUCLEOTIDE SEQUENCE [LARGE SCALE GENOMIC DNA]</scope>
    <source>
        <strain evidence="5">p89</strain>
    </source>
</reference>
<dbReference type="PROSITE" id="PS51263">
    <property type="entry name" value="ADF_H"/>
    <property type="match status" value="1"/>
</dbReference>